<proteinExistence type="predicted"/>
<comment type="caution">
    <text evidence="1">The sequence shown here is derived from an EMBL/GenBank/DDBJ whole genome shotgun (WGS) entry which is preliminary data.</text>
</comment>
<protein>
    <submittedName>
        <fullName evidence="1">Uncharacterized protein</fullName>
    </submittedName>
</protein>
<dbReference type="Proteomes" id="UP000233564">
    <property type="component" value="Unassembled WGS sequence"/>
</dbReference>
<dbReference type="RefSeq" id="WP_101220327.1">
    <property type="nucleotide sequence ID" value="NZ_KZ478001.1"/>
</dbReference>
<evidence type="ECO:0000313" key="2">
    <source>
        <dbReference type="Proteomes" id="UP000233564"/>
    </source>
</evidence>
<name>A0A2N1E3C5_PSEFL</name>
<dbReference type="AlphaFoldDB" id="A0A2N1E3C5"/>
<dbReference type="EMBL" id="NVXX01000023">
    <property type="protein sequence ID" value="PKH18981.1"/>
    <property type="molecule type" value="Genomic_DNA"/>
</dbReference>
<accession>A0A2N1E3C5</accession>
<sequence>MFRTQNSDLIGVPGIFGEGLAHWHSVSRILRTHWYHLTVRVSEQGRSTELTHMIEGEHRLQKMLVTQSAEQEITDVQVMTPAWMNMRAGWGLERVTKVTVGYDSDFEVCLIEVEGGAVYHNSHRPGFQIDSLTDLRPIFLSSMIRSV</sequence>
<reference evidence="1 2" key="1">
    <citation type="submission" date="2017-08" db="EMBL/GenBank/DDBJ databases">
        <authorList>
            <person name="de Groot N.N."/>
        </authorList>
    </citation>
    <scope>NUCLEOTIDE SEQUENCE [LARGE SCALE GENOMIC DNA]</scope>
    <source>
        <strain evidence="1 2">PfR 37</strain>
    </source>
</reference>
<gene>
    <name evidence="1" type="ORF">CIB54_16580</name>
</gene>
<organism evidence="1 2">
    <name type="scientific">Pseudomonas fluorescens</name>
    <dbReference type="NCBI Taxonomy" id="294"/>
    <lineage>
        <taxon>Bacteria</taxon>
        <taxon>Pseudomonadati</taxon>
        <taxon>Pseudomonadota</taxon>
        <taxon>Gammaproteobacteria</taxon>
        <taxon>Pseudomonadales</taxon>
        <taxon>Pseudomonadaceae</taxon>
        <taxon>Pseudomonas</taxon>
    </lineage>
</organism>
<evidence type="ECO:0000313" key="1">
    <source>
        <dbReference type="EMBL" id="PKH18981.1"/>
    </source>
</evidence>